<dbReference type="InterPro" id="IPR027417">
    <property type="entry name" value="P-loop_NTPase"/>
</dbReference>
<keyword evidence="3" id="KW-0813">Transport</keyword>
<evidence type="ECO:0000256" key="7">
    <source>
        <dbReference type="ARBA" id="ARBA00022927"/>
    </source>
</evidence>
<dbReference type="GO" id="GO:0015031">
    <property type="term" value="P:protein transport"/>
    <property type="evidence" value="ECO:0007669"/>
    <property type="project" value="UniProtKB-KW"/>
</dbReference>
<feature type="transmembrane region" description="Helical" evidence="11">
    <location>
        <begin position="147"/>
        <end position="167"/>
    </location>
</feature>
<dbReference type="EMBL" id="JALNTZ010003810">
    <property type="protein sequence ID" value="KAJ3615947.1"/>
    <property type="molecule type" value="Genomic_DNA"/>
</dbReference>
<feature type="transmembrane region" description="Helical" evidence="11">
    <location>
        <begin position="65"/>
        <end position="81"/>
    </location>
</feature>
<evidence type="ECO:0008006" key="14">
    <source>
        <dbReference type="Google" id="ProtNLM"/>
    </source>
</evidence>
<protein>
    <recommendedName>
        <fullName evidence="14">ER lumen protein-retaining receptor</fullName>
    </recommendedName>
</protein>
<evidence type="ECO:0000313" key="12">
    <source>
        <dbReference type="EMBL" id="KAJ3615947.1"/>
    </source>
</evidence>
<feature type="transmembrane region" description="Helical" evidence="11">
    <location>
        <begin position="179"/>
        <end position="200"/>
    </location>
</feature>
<dbReference type="InterPro" id="IPR000133">
    <property type="entry name" value="ER_ret_rcpt"/>
</dbReference>
<keyword evidence="13" id="KW-1185">Reference proteome</keyword>
<keyword evidence="6" id="KW-0931">ER-Golgi transport</keyword>
<keyword evidence="7" id="KW-0653">Protein transport</keyword>
<dbReference type="PANTHER" id="PTHR10585">
    <property type="entry name" value="ER LUMEN PROTEIN RETAINING RECEPTOR"/>
    <property type="match status" value="1"/>
</dbReference>
<evidence type="ECO:0000256" key="4">
    <source>
        <dbReference type="ARBA" id="ARBA00022692"/>
    </source>
</evidence>
<dbReference type="GO" id="GO:0005789">
    <property type="term" value="C:endoplasmic reticulum membrane"/>
    <property type="evidence" value="ECO:0007669"/>
    <property type="project" value="UniProtKB-SubCell"/>
</dbReference>
<name>A0AA38HIY9_9CUCU</name>
<feature type="transmembrane region" description="Helical" evidence="11">
    <location>
        <begin position="93"/>
        <end position="109"/>
    </location>
</feature>
<dbReference type="PRINTS" id="PR00660">
    <property type="entry name" value="ERLUMENR"/>
</dbReference>
<dbReference type="AlphaFoldDB" id="A0AA38HIY9"/>
<keyword evidence="8 11" id="KW-1133">Transmembrane helix</keyword>
<evidence type="ECO:0000256" key="8">
    <source>
        <dbReference type="ARBA" id="ARBA00022989"/>
    </source>
</evidence>
<keyword evidence="10" id="KW-0675">Receptor</keyword>
<dbReference type="GO" id="GO:0006621">
    <property type="term" value="P:protein retention in ER lumen"/>
    <property type="evidence" value="ECO:0007669"/>
    <property type="project" value="InterPro"/>
</dbReference>
<gene>
    <name evidence="12" type="ORF">Zmor_012176</name>
</gene>
<evidence type="ECO:0000256" key="3">
    <source>
        <dbReference type="ARBA" id="ARBA00022448"/>
    </source>
</evidence>
<dbReference type="Proteomes" id="UP001168821">
    <property type="component" value="Unassembled WGS sequence"/>
</dbReference>
<keyword evidence="4 11" id="KW-0812">Transmembrane</keyword>
<evidence type="ECO:0000256" key="5">
    <source>
        <dbReference type="ARBA" id="ARBA00022824"/>
    </source>
</evidence>
<dbReference type="GO" id="GO:0046923">
    <property type="term" value="F:ER retention sequence binding"/>
    <property type="evidence" value="ECO:0007669"/>
    <property type="project" value="InterPro"/>
</dbReference>
<dbReference type="Pfam" id="PF00810">
    <property type="entry name" value="ER_lumen_recept"/>
    <property type="match status" value="1"/>
</dbReference>
<comment type="subcellular location">
    <subcellularLocation>
        <location evidence="1">Endoplasmic reticulum membrane</location>
        <topology evidence="1">Multi-pass membrane protein</topology>
    </subcellularLocation>
</comment>
<keyword evidence="9 11" id="KW-0472">Membrane</keyword>
<dbReference type="GO" id="GO:0016192">
    <property type="term" value="P:vesicle-mediated transport"/>
    <property type="evidence" value="ECO:0007669"/>
    <property type="project" value="UniProtKB-KW"/>
</dbReference>
<organism evidence="12 13">
    <name type="scientific">Zophobas morio</name>
    <dbReference type="NCBI Taxonomy" id="2755281"/>
    <lineage>
        <taxon>Eukaryota</taxon>
        <taxon>Metazoa</taxon>
        <taxon>Ecdysozoa</taxon>
        <taxon>Arthropoda</taxon>
        <taxon>Hexapoda</taxon>
        <taxon>Insecta</taxon>
        <taxon>Pterygota</taxon>
        <taxon>Neoptera</taxon>
        <taxon>Endopterygota</taxon>
        <taxon>Coleoptera</taxon>
        <taxon>Polyphaga</taxon>
        <taxon>Cucujiformia</taxon>
        <taxon>Tenebrionidae</taxon>
        <taxon>Zophobas</taxon>
    </lineage>
</organism>
<evidence type="ECO:0000256" key="2">
    <source>
        <dbReference type="ARBA" id="ARBA00010120"/>
    </source>
</evidence>
<evidence type="ECO:0000256" key="6">
    <source>
        <dbReference type="ARBA" id="ARBA00022892"/>
    </source>
</evidence>
<proteinExistence type="inferred from homology"/>
<evidence type="ECO:0000256" key="11">
    <source>
        <dbReference type="SAM" id="Phobius"/>
    </source>
</evidence>
<reference evidence="12" key="1">
    <citation type="journal article" date="2023" name="G3 (Bethesda)">
        <title>Whole genome assemblies of Zophobas morio and Tenebrio molitor.</title>
        <authorList>
            <person name="Kaur S."/>
            <person name="Stinson S.A."/>
            <person name="diCenzo G.C."/>
        </authorList>
    </citation>
    <scope>NUCLEOTIDE SEQUENCE</scope>
    <source>
        <strain evidence="12">QUZm001</strain>
    </source>
</reference>
<accession>A0AA38HIY9</accession>
<evidence type="ECO:0000313" key="13">
    <source>
        <dbReference type="Proteomes" id="UP001168821"/>
    </source>
</evidence>
<keyword evidence="5" id="KW-0256">Endoplasmic reticulum</keyword>
<evidence type="ECO:0000256" key="1">
    <source>
        <dbReference type="ARBA" id="ARBA00004477"/>
    </source>
</evidence>
<comment type="similarity">
    <text evidence="2">Belongs to the ERD2 family.</text>
</comment>
<evidence type="ECO:0000256" key="9">
    <source>
        <dbReference type="ARBA" id="ARBA00023136"/>
    </source>
</evidence>
<sequence length="263" mass="30415">MNIFRLLGDLSHLVAILLLLHKITSSRSVSGLSLHSQVLFLIVFISRYLDLFTTFISLYNSVMKVIFIATSALVCYDIAVKHRNSYKEGVDNIPYFYTITPCILLALIFKRKFTILEVLWTFSEFLEAIAIFPQLDMIQTTGEAESITSHYLFFLGLYRALYIPNWIYRYYTEKHHLDLISVIPGIVQTALYIDFFYLYITKGLVWSNMVNTRIALKREEQVGIEKKTFTVRTMSVLLSPNLPRKKLKFTIDLTGVSHTGIIK</sequence>
<comment type="caution">
    <text evidence="12">The sequence shown here is derived from an EMBL/GenBank/DDBJ whole genome shotgun (WGS) entry which is preliminary data.</text>
</comment>
<dbReference type="Gene3D" id="3.40.50.300">
    <property type="entry name" value="P-loop containing nucleotide triphosphate hydrolases"/>
    <property type="match status" value="1"/>
</dbReference>
<evidence type="ECO:0000256" key="10">
    <source>
        <dbReference type="ARBA" id="ARBA00023170"/>
    </source>
</evidence>